<protein>
    <recommendedName>
        <fullName evidence="3">Apple domain-containing protein</fullName>
    </recommendedName>
</protein>
<proteinExistence type="predicted"/>
<dbReference type="AlphaFoldDB" id="A0A812SHR8"/>
<evidence type="ECO:0008006" key="3">
    <source>
        <dbReference type="Google" id="ProtNLM"/>
    </source>
</evidence>
<dbReference type="Proteomes" id="UP000604046">
    <property type="component" value="Unassembled WGS sequence"/>
</dbReference>
<reference evidence="1" key="1">
    <citation type="submission" date="2021-02" db="EMBL/GenBank/DDBJ databases">
        <authorList>
            <person name="Dougan E. K."/>
            <person name="Rhodes N."/>
            <person name="Thang M."/>
            <person name="Chan C."/>
        </authorList>
    </citation>
    <scope>NUCLEOTIDE SEQUENCE</scope>
</reference>
<sequence length="388" mass="41439">MAGQNGGICLVTAWHKAVGATKFEQRKARILAVWPQPWSALTYETASVSVTLGEQLPVIKLVPPAGEGLLKPSFFKASCSSTPALNNAFDDLLGFGLVEGYSVFEVAADGSISITPDPGLSAVFDTMASTGSSRKTISLSCSVWGAFPDPSLQPIKASLSIEVLDNICWVAKSVADLYEPASATSEAACRADCRRDAGCAAYRWVGECRRYYNTATPGTTVTAIAKVTDCTAESACMELTSPTWYMAGIYCPVAPDIFHKSILYRKDGLTPEETIHMTKYLAAVDMAASGGTIVDAICGDGDWSLDCKAFPDHRVISVLTQGIQRAAKINSAPAGSEQHVQQPTDKLMQTPGRWTCEAVFCCASGAYAFCTGKKALLFLLLFFSSLLR</sequence>
<dbReference type="EMBL" id="CAJNDS010002446">
    <property type="protein sequence ID" value="CAE7479145.1"/>
    <property type="molecule type" value="Genomic_DNA"/>
</dbReference>
<evidence type="ECO:0000313" key="1">
    <source>
        <dbReference type="EMBL" id="CAE7479145.1"/>
    </source>
</evidence>
<organism evidence="1 2">
    <name type="scientific">Symbiodinium natans</name>
    <dbReference type="NCBI Taxonomy" id="878477"/>
    <lineage>
        <taxon>Eukaryota</taxon>
        <taxon>Sar</taxon>
        <taxon>Alveolata</taxon>
        <taxon>Dinophyceae</taxon>
        <taxon>Suessiales</taxon>
        <taxon>Symbiodiniaceae</taxon>
        <taxon>Symbiodinium</taxon>
    </lineage>
</organism>
<dbReference type="OrthoDB" id="420398at2759"/>
<accession>A0A812SHR8</accession>
<keyword evidence="2" id="KW-1185">Reference proteome</keyword>
<comment type="caution">
    <text evidence="1">The sequence shown here is derived from an EMBL/GenBank/DDBJ whole genome shotgun (WGS) entry which is preliminary data.</text>
</comment>
<name>A0A812SHR8_9DINO</name>
<evidence type="ECO:0000313" key="2">
    <source>
        <dbReference type="Proteomes" id="UP000604046"/>
    </source>
</evidence>
<gene>
    <name evidence="1" type="ORF">SNAT2548_LOCUS26912</name>
</gene>